<evidence type="ECO:0000256" key="1">
    <source>
        <dbReference type="SAM" id="Phobius"/>
    </source>
</evidence>
<keyword evidence="4" id="KW-1185">Reference proteome</keyword>
<gene>
    <name evidence="3" type="ORF">B4U80_10586</name>
</gene>
<dbReference type="OrthoDB" id="6501372at2759"/>
<dbReference type="Gene3D" id="2.60.40.10">
    <property type="entry name" value="Immunoglobulins"/>
    <property type="match status" value="1"/>
</dbReference>
<proteinExistence type="predicted"/>
<accession>A0A443SLM3</accession>
<dbReference type="EMBL" id="NCKV01001398">
    <property type="protein sequence ID" value="RWS28409.1"/>
    <property type="molecule type" value="Genomic_DNA"/>
</dbReference>
<evidence type="ECO:0000313" key="3">
    <source>
        <dbReference type="EMBL" id="RWS28409.1"/>
    </source>
</evidence>
<dbReference type="VEuPathDB" id="VectorBase:LDEU003631"/>
<keyword evidence="1" id="KW-0472">Membrane</keyword>
<dbReference type="InterPro" id="IPR036179">
    <property type="entry name" value="Ig-like_dom_sf"/>
</dbReference>
<name>A0A443SLM3_9ACAR</name>
<sequence>MNTRINVPDNPKCNNLNKIWTQLGLNEFLCAPRISPNDSSKIFKAEAGKNLTLECSFYVDNGHEAQVMPIKWFWHDRTLSNNSEGVVAPQKFTIYELDSTVLDNKEKRKVRTSRLEIIYILELNKGTYGCQARNEAGFAGHNFTVEVSSPTGVPPRKVGTAFPEASAAASIESGNKNAVDNNSSSKAVPTASSLVIGLVLGILFGIFLVLILFGIVVVLLCRRRNYRRRSSLGNNRVVAIDSELEKLTTSTLSGSTPSVLPSCPSTAPSVATTIINPVQKPPRVAFSGTSTPTGTPQVWLIKRGNDSGNGILRSDGDGCCETPLPLCEYDIESYATLTAAIEPDLIHNPTSFMRNNFSVSEEQISLHSDGTEV</sequence>
<keyword evidence="1" id="KW-1133">Transmembrane helix</keyword>
<dbReference type="Proteomes" id="UP000288716">
    <property type="component" value="Unassembled WGS sequence"/>
</dbReference>
<feature type="transmembrane region" description="Helical" evidence="1">
    <location>
        <begin position="194"/>
        <end position="221"/>
    </location>
</feature>
<dbReference type="InterPro" id="IPR013783">
    <property type="entry name" value="Ig-like_fold"/>
</dbReference>
<feature type="domain" description="Ig-like" evidence="2">
    <location>
        <begin position="32"/>
        <end position="148"/>
    </location>
</feature>
<organism evidence="3 4">
    <name type="scientific">Leptotrombidium deliense</name>
    <dbReference type="NCBI Taxonomy" id="299467"/>
    <lineage>
        <taxon>Eukaryota</taxon>
        <taxon>Metazoa</taxon>
        <taxon>Ecdysozoa</taxon>
        <taxon>Arthropoda</taxon>
        <taxon>Chelicerata</taxon>
        <taxon>Arachnida</taxon>
        <taxon>Acari</taxon>
        <taxon>Acariformes</taxon>
        <taxon>Trombidiformes</taxon>
        <taxon>Prostigmata</taxon>
        <taxon>Anystina</taxon>
        <taxon>Parasitengona</taxon>
        <taxon>Trombiculoidea</taxon>
        <taxon>Trombiculidae</taxon>
        <taxon>Leptotrombidium</taxon>
    </lineage>
</organism>
<evidence type="ECO:0000313" key="4">
    <source>
        <dbReference type="Proteomes" id="UP000288716"/>
    </source>
</evidence>
<dbReference type="SUPFAM" id="SSF48726">
    <property type="entry name" value="Immunoglobulin"/>
    <property type="match status" value="1"/>
</dbReference>
<protein>
    <submittedName>
        <fullName evidence="3">Leucine-rich repeat-containing protein 24-like protein</fullName>
    </submittedName>
</protein>
<keyword evidence="1" id="KW-0812">Transmembrane</keyword>
<evidence type="ECO:0000259" key="2">
    <source>
        <dbReference type="PROSITE" id="PS50835"/>
    </source>
</evidence>
<reference evidence="3 4" key="1">
    <citation type="journal article" date="2018" name="Gigascience">
        <title>Genomes of trombidid mites reveal novel predicted allergens and laterally-transferred genes associated with secondary metabolism.</title>
        <authorList>
            <person name="Dong X."/>
            <person name="Chaisiri K."/>
            <person name="Xia D."/>
            <person name="Armstrong S.D."/>
            <person name="Fang Y."/>
            <person name="Donnelly M.J."/>
            <person name="Kadowaki T."/>
            <person name="McGarry J.W."/>
            <person name="Darby A.C."/>
            <person name="Makepeace B.L."/>
        </authorList>
    </citation>
    <scope>NUCLEOTIDE SEQUENCE [LARGE SCALE GENOMIC DNA]</scope>
    <source>
        <strain evidence="3">UoL-UT</strain>
    </source>
</reference>
<comment type="caution">
    <text evidence="3">The sequence shown here is derived from an EMBL/GenBank/DDBJ whole genome shotgun (WGS) entry which is preliminary data.</text>
</comment>
<dbReference type="InterPro" id="IPR007110">
    <property type="entry name" value="Ig-like_dom"/>
</dbReference>
<dbReference type="STRING" id="299467.A0A443SLM3"/>
<dbReference type="PROSITE" id="PS50835">
    <property type="entry name" value="IG_LIKE"/>
    <property type="match status" value="1"/>
</dbReference>
<dbReference type="AlphaFoldDB" id="A0A443SLM3"/>